<keyword evidence="4" id="KW-0645">Protease</keyword>
<keyword evidence="16" id="KW-0808">Transferase</keyword>
<dbReference type="AlphaFoldDB" id="A0A9Q3CIY9"/>
<dbReference type="GO" id="GO:0046872">
    <property type="term" value="F:metal ion binding"/>
    <property type="evidence" value="ECO:0007669"/>
    <property type="project" value="UniProtKB-KW"/>
</dbReference>
<keyword evidence="16" id="KW-0239">DNA-directed DNA polymerase</keyword>
<keyword evidence="13" id="KW-0694">RNA-binding</keyword>
<proteinExistence type="predicted"/>
<name>A0A9Q3CIY9_9BASI</name>
<feature type="domain" description="Integrase catalytic" evidence="22">
    <location>
        <begin position="205"/>
        <end position="376"/>
    </location>
</feature>
<keyword evidence="14" id="KW-0229">DNA integration</keyword>
<keyword evidence="24" id="KW-1185">Reference proteome</keyword>
<dbReference type="Proteomes" id="UP000765509">
    <property type="component" value="Unassembled WGS sequence"/>
</dbReference>
<dbReference type="Pfam" id="PF25597">
    <property type="entry name" value="SH3_retrovirus"/>
    <property type="match status" value="1"/>
</dbReference>
<evidence type="ECO:0000256" key="15">
    <source>
        <dbReference type="ARBA" id="ARBA00022918"/>
    </source>
</evidence>
<organism evidence="23 24">
    <name type="scientific">Austropuccinia psidii MF-1</name>
    <dbReference type="NCBI Taxonomy" id="1389203"/>
    <lineage>
        <taxon>Eukaryota</taxon>
        <taxon>Fungi</taxon>
        <taxon>Dikarya</taxon>
        <taxon>Basidiomycota</taxon>
        <taxon>Pucciniomycotina</taxon>
        <taxon>Pucciniomycetes</taxon>
        <taxon>Pucciniales</taxon>
        <taxon>Sphaerophragmiaceae</taxon>
        <taxon>Austropuccinia</taxon>
    </lineage>
</organism>
<evidence type="ECO:0000256" key="17">
    <source>
        <dbReference type="ARBA" id="ARBA00023113"/>
    </source>
</evidence>
<dbReference type="GO" id="GO:0006508">
    <property type="term" value="P:proteolysis"/>
    <property type="evidence" value="ECO:0007669"/>
    <property type="project" value="UniProtKB-KW"/>
</dbReference>
<evidence type="ECO:0000259" key="22">
    <source>
        <dbReference type="PROSITE" id="PS50994"/>
    </source>
</evidence>
<keyword evidence="6" id="KW-0540">Nuclease</keyword>
<keyword evidence="8" id="KW-0547">Nucleotide-binding</keyword>
<evidence type="ECO:0000313" key="24">
    <source>
        <dbReference type="Proteomes" id="UP000765509"/>
    </source>
</evidence>
<dbReference type="GO" id="GO:0032196">
    <property type="term" value="P:transposition"/>
    <property type="evidence" value="ECO:0007669"/>
    <property type="project" value="UniProtKB-KW"/>
</dbReference>
<evidence type="ECO:0000256" key="7">
    <source>
        <dbReference type="ARBA" id="ARBA00022723"/>
    </source>
</evidence>
<comment type="caution">
    <text evidence="23">The sequence shown here is derived from an EMBL/GenBank/DDBJ whole genome shotgun (WGS) entry which is preliminary data.</text>
</comment>
<dbReference type="EMBL" id="AVOT02007257">
    <property type="protein sequence ID" value="MBW0483501.1"/>
    <property type="molecule type" value="Genomic_DNA"/>
</dbReference>
<dbReference type="GO" id="GO:0003723">
    <property type="term" value="F:RNA binding"/>
    <property type="evidence" value="ECO:0007669"/>
    <property type="project" value="UniProtKB-KW"/>
</dbReference>
<keyword evidence="12" id="KW-0460">Magnesium</keyword>
<reference evidence="23" key="1">
    <citation type="submission" date="2021-03" db="EMBL/GenBank/DDBJ databases">
        <title>Draft genome sequence of rust myrtle Austropuccinia psidii MF-1, a brazilian biotype.</title>
        <authorList>
            <person name="Quecine M.C."/>
            <person name="Pachon D.M.R."/>
            <person name="Bonatelli M.L."/>
            <person name="Correr F.H."/>
            <person name="Franceschini L.M."/>
            <person name="Leite T.F."/>
            <person name="Margarido G.R.A."/>
            <person name="Almeida C.A."/>
            <person name="Ferrarezi J.A."/>
            <person name="Labate C.A."/>
        </authorList>
    </citation>
    <scope>NUCLEOTIDE SEQUENCE</scope>
    <source>
        <strain evidence="23">MF-1</strain>
    </source>
</reference>
<evidence type="ECO:0000256" key="13">
    <source>
        <dbReference type="ARBA" id="ARBA00022884"/>
    </source>
</evidence>
<evidence type="ECO:0000256" key="14">
    <source>
        <dbReference type="ARBA" id="ARBA00022908"/>
    </source>
</evidence>
<dbReference type="PANTHER" id="PTHR42648">
    <property type="entry name" value="TRANSPOSASE, PUTATIVE-RELATED"/>
    <property type="match status" value="1"/>
</dbReference>
<evidence type="ECO:0000256" key="16">
    <source>
        <dbReference type="ARBA" id="ARBA00022932"/>
    </source>
</evidence>
<dbReference type="OrthoDB" id="2506085at2759"/>
<keyword evidence="2" id="KW-0815">Transposition</keyword>
<dbReference type="InterPro" id="IPR012337">
    <property type="entry name" value="RNaseH-like_sf"/>
</dbReference>
<keyword evidence="10" id="KW-0378">Hydrolase</keyword>
<gene>
    <name evidence="23" type="ORF">O181_023216</name>
</gene>
<evidence type="ECO:0000256" key="19">
    <source>
        <dbReference type="ARBA" id="ARBA00048173"/>
    </source>
</evidence>
<dbReference type="GO" id="GO:0008233">
    <property type="term" value="F:peptidase activity"/>
    <property type="evidence" value="ECO:0007669"/>
    <property type="project" value="UniProtKB-KW"/>
</dbReference>
<dbReference type="Gene3D" id="3.30.420.10">
    <property type="entry name" value="Ribonuclease H-like superfamily/Ribonuclease H"/>
    <property type="match status" value="1"/>
</dbReference>
<dbReference type="PANTHER" id="PTHR42648:SF11">
    <property type="entry name" value="TRANSPOSON TY4-P GAG-POL POLYPROTEIN"/>
    <property type="match status" value="1"/>
</dbReference>
<evidence type="ECO:0000256" key="2">
    <source>
        <dbReference type="ARBA" id="ARBA00022578"/>
    </source>
</evidence>
<evidence type="ECO:0000256" key="3">
    <source>
        <dbReference type="ARBA" id="ARBA00022612"/>
    </source>
</evidence>
<keyword evidence="3" id="KW-1188">Viral release from host cell</keyword>
<keyword evidence="9" id="KW-0255">Endonuclease</keyword>
<comment type="function">
    <text evidence="1">The aspartyl protease (PR) mediates the proteolytic cleavages of the Gag and Gag-Pol polyproteins after assembly of the VLP.</text>
</comment>
<evidence type="ECO:0000256" key="12">
    <source>
        <dbReference type="ARBA" id="ARBA00022842"/>
    </source>
</evidence>
<comment type="catalytic activity">
    <reaction evidence="19">
        <text>DNA(n) + a 2'-deoxyribonucleoside 5'-triphosphate = DNA(n+1) + diphosphate</text>
        <dbReference type="Rhea" id="RHEA:22508"/>
        <dbReference type="Rhea" id="RHEA-COMP:17339"/>
        <dbReference type="Rhea" id="RHEA-COMP:17340"/>
        <dbReference type="ChEBI" id="CHEBI:33019"/>
        <dbReference type="ChEBI" id="CHEBI:61560"/>
        <dbReference type="ChEBI" id="CHEBI:173112"/>
        <dbReference type="EC" id="2.7.7.49"/>
    </reaction>
</comment>
<dbReference type="GO" id="GO:0005634">
    <property type="term" value="C:nucleus"/>
    <property type="evidence" value="ECO:0007669"/>
    <property type="project" value="UniProtKB-ARBA"/>
</dbReference>
<sequence length="629" mass="71015">MQTRVSQSPHQNLKFGKPTTFVLCGMNQQDRNSIVLDSGASNSMFNDKKHFISFTSKEEEVILADGSSIKSLGSGTIRIELSHCFLKINNGLLIPQLAIKLLSMNTLIGANHSVTKEISAKTFVVTSKAKKVIINGSLESVNFIIHQNKIPPFNISLSTSSTTLLHQSSGHPSLEYFKKMYPEKNISSFNCTTCNLSKITKTPFKGTFPQPNRKLETIHMDLCSPISPESIFGKKYFLQIVNRFSHFLWISALTNKSECKDYIKNHINRVKQQTNSQVANLISDNGAEFKNTDLQNFFKYKGINHLTSAPYTPEQNPFSERGNQTAVNKSRCLLLNSGLDLSYWAEAENTAFYVENLTPCKSLNFETPFSKWFNRKPSLKLLHPFGCEAIYLDNFPKNKFSSRGVAGVFLGYREGHRMFCILDLETGKVKTTHHVKFNDFPFPNKSQINLDQNTESFVLSGSLDIPTNSQTNSNCLDSPKTPNNLELSPNDQRKDDKNQNFTTNTLQQYKGYSWTTEPVDNSKEITSNLDPANILTNSCQNKQSSIFVKAIVLDSKSHSQATNHPDSKQWLAAIDDELSNMKKNQVWSFHEQDKSIHPLTTTSVFKRKTDVNGNLTKYKARLCVRGFNQ</sequence>
<keyword evidence="17" id="KW-0917">Virion maturation</keyword>
<dbReference type="GO" id="GO:0003964">
    <property type="term" value="F:RNA-directed DNA polymerase activity"/>
    <property type="evidence" value="ECO:0007669"/>
    <property type="project" value="UniProtKB-KW"/>
</dbReference>
<feature type="region of interest" description="Disordered" evidence="21">
    <location>
        <begin position="469"/>
        <end position="501"/>
    </location>
</feature>
<dbReference type="GO" id="GO:0003887">
    <property type="term" value="F:DNA-directed DNA polymerase activity"/>
    <property type="evidence" value="ECO:0007669"/>
    <property type="project" value="UniProtKB-KW"/>
</dbReference>
<keyword evidence="11" id="KW-0067">ATP-binding</keyword>
<keyword evidence="7" id="KW-0479">Metal-binding</keyword>
<evidence type="ECO:0000256" key="21">
    <source>
        <dbReference type="SAM" id="MobiDB-lite"/>
    </source>
</evidence>
<evidence type="ECO:0000256" key="20">
    <source>
        <dbReference type="ARBA" id="ARBA00049244"/>
    </source>
</evidence>
<evidence type="ECO:0000313" key="23">
    <source>
        <dbReference type="EMBL" id="MBW0483501.1"/>
    </source>
</evidence>
<evidence type="ECO:0000256" key="1">
    <source>
        <dbReference type="ARBA" id="ARBA00002180"/>
    </source>
</evidence>
<keyword evidence="5" id="KW-0548">Nucleotidyltransferase</keyword>
<evidence type="ECO:0000256" key="4">
    <source>
        <dbReference type="ARBA" id="ARBA00022670"/>
    </source>
</evidence>
<dbReference type="GO" id="GO:0005524">
    <property type="term" value="F:ATP binding"/>
    <property type="evidence" value="ECO:0007669"/>
    <property type="project" value="UniProtKB-KW"/>
</dbReference>
<dbReference type="SUPFAM" id="SSF53098">
    <property type="entry name" value="Ribonuclease H-like"/>
    <property type="match status" value="1"/>
</dbReference>
<keyword evidence="15" id="KW-0695">RNA-directed DNA polymerase</keyword>
<evidence type="ECO:0000256" key="10">
    <source>
        <dbReference type="ARBA" id="ARBA00022801"/>
    </source>
</evidence>
<protein>
    <recommendedName>
        <fullName evidence="22">Integrase catalytic domain-containing protein</fullName>
    </recommendedName>
</protein>
<dbReference type="InterPro" id="IPR057670">
    <property type="entry name" value="SH3_retrovirus"/>
</dbReference>
<dbReference type="InterPro" id="IPR001584">
    <property type="entry name" value="Integrase_cat-core"/>
</dbReference>
<dbReference type="GO" id="GO:0006310">
    <property type="term" value="P:DNA recombination"/>
    <property type="evidence" value="ECO:0007669"/>
    <property type="project" value="UniProtKB-KW"/>
</dbReference>
<dbReference type="Pfam" id="PF00665">
    <property type="entry name" value="rve"/>
    <property type="match status" value="1"/>
</dbReference>
<dbReference type="GO" id="GO:0015074">
    <property type="term" value="P:DNA integration"/>
    <property type="evidence" value="ECO:0007669"/>
    <property type="project" value="UniProtKB-KW"/>
</dbReference>
<dbReference type="GO" id="GO:0004519">
    <property type="term" value="F:endonuclease activity"/>
    <property type="evidence" value="ECO:0007669"/>
    <property type="project" value="UniProtKB-KW"/>
</dbReference>
<dbReference type="InterPro" id="IPR039537">
    <property type="entry name" value="Retrotran_Ty1/copia-like"/>
</dbReference>
<dbReference type="Pfam" id="PF22936">
    <property type="entry name" value="Pol_BBD"/>
    <property type="match status" value="1"/>
</dbReference>
<evidence type="ECO:0000256" key="18">
    <source>
        <dbReference type="ARBA" id="ARBA00023172"/>
    </source>
</evidence>
<evidence type="ECO:0000256" key="11">
    <source>
        <dbReference type="ARBA" id="ARBA00022840"/>
    </source>
</evidence>
<evidence type="ECO:0000256" key="8">
    <source>
        <dbReference type="ARBA" id="ARBA00022741"/>
    </source>
</evidence>
<dbReference type="PROSITE" id="PS50994">
    <property type="entry name" value="INTEGRASE"/>
    <property type="match status" value="1"/>
</dbReference>
<feature type="compositionally biased region" description="Polar residues" evidence="21">
    <location>
        <begin position="469"/>
        <end position="490"/>
    </location>
</feature>
<accession>A0A9Q3CIY9</accession>
<evidence type="ECO:0000256" key="5">
    <source>
        <dbReference type="ARBA" id="ARBA00022695"/>
    </source>
</evidence>
<dbReference type="InterPro" id="IPR054722">
    <property type="entry name" value="PolX-like_BBD"/>
</dbReference>
<evidence type="ECO:0000256" key="9">
    <source>
        <dbReference type="ARBA" id="ARBA00022759"/>
    </source>
</evidence>
<keyword evidence="18" id="KW-0233">DNA recombination</keyword>
<evidence type="ECO:0000256" key="6">
    <source>
        <dbReference type="ARBA" id="ARBA00022722"/>
    </source>
</evidence>
<comment type="catalytic activity">
    <reaction evidence="20">
        <text>DNA(n) + a 2'-deoxyribonucleoside 5'-triphosphate = DNA(n+1) + diphosphate</text>
        <dbReference type="Rhea" id="RHEA:22508"/>
        <dbReference type="Rhea" id="RHEA-COMP:17339"/>
        <dbReference type="Rhea" id="RHEA-COMP:17340"/>
        <dbReference type="ChEBI" id="CHEBI:33019"/>
        <dbReference type="ChEBI" id="CHEBI:61560"/>
        <dbReference type="ChEBI" id="CHEBI:173112"/>
        <dbReference type="EC" id="2.7.7.7"/>
    </reaction>
</comment>
<dbReference type="InterPro" id="IPR036397">
    <property type="entry name" value="RNaseH_sf"/>
</dbReference>